<sequence length="399" mass="43789">MFAGWDWGTAAHDVTVIDDAGGKVERFALPHTEDGIARALMRLAAHGDPGQLPVAIETSRGLVVDRLLAAGHPVIPVHPNAFHAVRPRWGAARAKNDPGDSFKLADYIRTDIHRLPILAPTLPETLELQALTRQRGDQLGMRIAAVNRLAALLDAHWPGGKTIFAKLHSPIALNFLDRYPNPDAAAAITAARLETFCRRHSYTGRRTGNELLARLNAAPRPASRLGQPVIAQLIRSQVAVVRSLQTSLDHLDAVIADAVATHPYAQLFAGLPRVGVLNLAQIIGEVGPILERANSFDQLTAETGIAPVTRSSGKTHTVAFRHASNHHARQALISWIDNSRRASPWAEQRYTAARQRGQRHPHAIRTLGRAWLRIIWACWRTKTPYRPTEHQPAQQPIAA</sequence>
<accession>A0ABS1LXF3</accession>
<feature type="domain" description="Transposase IS110-like N-terminal" evidence="1">
    <location>
        <begin position="3"/>
        <end position="158"/>
    </location>
</feature>
<dbReference type="RefSeq" id="WP_201942012.1">
    <property type="nucleotide sequence ID" value="NZ_JAERRJ010000001.1"/>
</dbReference>
<dbReference type="Pfam" id="PF01548">
    <property type="entry name" value="DEDD_Tnp_IS110"/>
    <property type="match status" value="1"/>
</dbReference>
<evidence type="ECO:0000259" key="1">
    <source>
        <dbReference type="Pfam" id="PF01548"/>
    </source>
</evidence>
<keyword evidence="4" id="KW-1185">Reference proteome</keyword>
<gene>
    <name evidence="3" type="ORF">JK358_00505</name>
</gene>
<dbReference type="PANTHER" id="PTHR33055">
    <property type="entry name" value="TRANSPOSASE FOR INSERTION SEQUENCE ELEMENT IS1111A"/>
    <property type="match status" value="1"/>
</dbReference>
<dbReference type="InterPro" id="IPR047650">
    <property type="entry name" value="Transpos_IS110"/>
</dbReference>
<evidence type="ECO:0000259" key="2">
    <source>
        <dbReference type="Pfam" id="PF02371"/>
    </source>
</evidence>
<evidence type="ECO:0000313" key="3">
    <source>
        <dbReference type="EMBL" id="MBL1072869.1"/>
    </source>
</evidence>
<proteinExistence type="predicted"/>
<dbReference type="InterPro" id="IPR002525">
    <property type="entry name" value="Transp_IS110-like_N"/>
</dbReference>
<organism evidence="3 4">
    <name type="scientific">Nocardia acididurans</name>
    <dbReference type="NCBI Taxonomy" id="2802282"/>
    <lineage>
        <taxon>Bacteria</taxon>
        <taxon>Bacillati</taxon>
        <taxon>Actinomycetota</taxon>
        <taxon>Actinomycetes</taxon>
        <taxon>Mycobacteriales</taxon>
        <taxon>Nocardiaceae</taxon>
        <taxon>Nocardia</taxon>
    </lineage>
</organism>
<feature type="domain" description="Transposase IS116/IS110/IS902 C-terminal" evidence="2">
    <location>
        <begin position="266"/>
        <end position="350"/>
    </location>
</feature>
<name>A0ABS1LXF3_9NOCA</name>
<dbReference type="EMBL" id="JAERRJ010000001">
    <property type="protein sequence ID" value="MBL1072869.1"/>
    <property type="molecule type" value="Genomic_DNA"/>
</dbReference>
<dbReference type="Proteomes" id="UP000602198">
    <property type="component" value="Unassembled WGS sequence"/>
</dbReference>
<dbReference type="Pfam" id="PF02371">
    <property type="entry name" value="Transposase_20"/>
    <property type="match status" value="1"/>
</dbReference>
<evidence type="ECO:0000313" key="4">
    <source>
        <dbReference type="Proteomes" id="UP000602198"/>
    </source>
</evidence>
<protein>
    <submittedName>
        <fullName evidence="3">IS110 family transposase</fullName>
    </submittedName>
</protein>
<dbReference type="InterPro" id="IPR003346">
    <property type="entry name" value="Transposase_20"/>
</dbReference>
<reference evidence="3 4" key="1">
    <citation type="submission" date="2021-01" db="EMBL/GenBank/DDBJ databases">
        <title>WGS of actinomycetes isolated from Thailand.</title>
        <authorList>
            <person name="Thawai C."/>
        </authorList>
    </citation>
    <scope>NUCLEOTIDE SEQUENCE [LARGE SCALE GENOMIC DNA]</scope>
    <source>
        <strain evidence="3 4">LPG 2</strain>
    </source>
</reference>
<comment type="caution">
    <text evidence="3">The sequence shown here is derived from an EMBL/GenBank/DDBJ whole genome shotgun (WGS) entry which is preliminary data.</text>
</comment>
<dbReference type="NCBIfam" id="NF033542">
    <property type="entry name" value="transpos_IS110"/>
    <property type="match status" value="1"/>
</dbReference>
<dbReference type="PANTHER" id="PTHR33055:SF3">
    <property type="entry name" value="PUTATIVE TRANSPOSASE FOR IS117-RELATED"/>
    <property type="match status" value="1"/>
</dbReference>